<keyword evidence="3" id="KW-1185">Reference proteome</keyword>
<proteinExistence type="predicted"/>
<accession>A0A7D4IBP3</accession>
<organism evidence="2 3">
    <name type="scientific">Achromobacter pestifer</name>
    <dbReference type="NCBI Taxonomy" id="1353889"/>
    <lineage>
        <taxon>Bacteria</taxon>
        <taxon>Pseudomonadati</taxon>
        <taxon>Pseudomonadota</taxon>
        <taxon>Betaproteobacteria</taxon>
        <taxon>Burkholderiales</taxon>
        <taxon>Alcaligenaceae</taxon>
        <taxon>Achromobacter</taxon>
    </lineage>
</organism>
<dbReference type="Proteomes" id="UP000500970">
    <property type="component" value="Chromosome"/>
</dbReference>
<protein>
    <submittedName>
        <fullName evidence="2">Transposase</fullName>
    </submittedName>
</protein>
<sequence length="49" mass="5597">MQMLDPGSRKTHRAYLWAYCPTNFESVCGVVYDFATSRAGEHARAFLLE</sequence>
<feature type="domain" description="Transposase IS66 central" evidence="1">
    <location>
        <begin position="1"/>
        <end position="47"/>
    </location>
</feature>
<dbReference type="InterPro" id="IPR004291">
    <property type="entry name" value="Transposase_IS66_central"/>
</dbReference>
<dbReference type="EMBL" id="CP053985">
    <property type="protein sequence ID" value="QKH38302.1"/>
    <property type="molecule type" value="Genomic_DNA"/>
</dbReference>
<evidence type="ECO:0000313" key="2">
    <source>
        <dbReference type="EMBL" id="QKH38302.1"/>
    </source>
</evidence>
<reference evidence="2 3" key="1">
    <citation type="submission" date="2020-05" db="EMBL/GenBank/DDBJ databases">
        <title>FDA dAtabase for Regulatory Grade micrObial Sequences (FDA-ARGOS): Supporting development and validation of Infectious Disease Dx tests.</title>
        <authorList>
            <person name="Sproer C."/>
            <person name="Gronow S."/>
            <person name="Severitt S."/>
            <person name="Schroder I."/>
            <person name="Tallon L."/>
            <person name="Sadzewicz L."/>
            <person name="Zhao X."/>
            <person name="Vavikolanu K."/>
            <person name="Mehta A."/>
            <person name="Aluvathingal J."/>
            <person name="Nadendla S."/>
            <person name="Myers T."/>
            <person name="Yan Y."/>
            <person name="Sichtig H."/>
        </authorList>
    </citation>
    <scope>NUCLEOTIDE SEQUENCE [LARGE SCALE GENOMIC DNA]</scope>
    <source>
        <strain evidence="2 3">FDAARGOS_790</strain>
    </source>
</reference>
<evidence type="ECO:0000259" key="1">
    <source>
        <dbReference type="Pfam" id="PF03050"/>
    </source>
</evidence>
<dbReference type="KEGG" id="apes:FOC84_26535"/>
<evidence type="ECO:0000313" key="3">
    <source>
        <dbReference type="Proteomes" id="UP000500970"/>
    </source>
</evidence>
<gene>
    <name evidence="2" type="ORF">FOC84_26535</name>
</gene>
<dbReference type="Pfam" id="PF03050">
    <property type="entry name" value="DDE_Tnp_IS66"/>
    <property type="match status" value="1"/>
</dbReference>
<name>A0A7D4IBP3_9BURK</name>
<dbReference type="AlphaFoldDB" id="A0A7D4IBP3"/>